<dbReference type="EMBL" id="SOAU01000001">
    <property type="protein sequence ID" value="TDT15061.1"/>
    <property type="molecule type" value="Genomic_DNA"/>
</dbReference>
<reference evidence="1 2" key="1">
    <citation type="submission" date="2019-03" db="EMBL/GenBank/DDBJ databases">
        <title>Sequencing the genomes of 1000 actinobacteria strains.</title>
        <authorList>
            <person name="Klenk H.-P."/>
        </authorList>
    </citation>
    <scope>NUCLEOTIDE SEQUENCE [LARGE SCALE GENOMIC DNA]</scope>
    <source>
        <strain evidence="1 2">DSM 18936</strain>
    </source>
</reference>
<protein>
    <submittedName>
        <fullName evidence="1">Uncharacterized protein</fullName>
    </submittedName>
</protein>
<gene>
    <name evidence="1" type="ORF">BDK89_0621</name>
</gene>
<organism evidence="1 2">
    <name type="scientific">Ilumatobacter fluminis</name>
    <dbReference type="NCBI Taxonomy" id="467091"/>
    <lineage>
        <taxon>Bacteria</taxon>
        <taxon>Bacillati</taxon>
        <taxon>Actinomycetota</taxon>
        <taxon>Acidimicrobiia</taxon>
        <taxon>Acidimicrobiales</taxon>
        <taxon>Ilumatobacteraceae</taxon>
        <taxon>Ilumatobacter</taxon>
    </lineage>
</organism>
<accession>A0A4R7HVQ4</accession>
<dbReference type="Proteomes" id="UP000294558">
    <property type="component" value="Unassembled WGS sequence"/>
</dbReference>
<proteinExistence type="predicted"/>
<keyword evidence="2" id="KW-1185">Reference proteome</keyword>
<comment type="caution">
    <text evidence="1">The sequence shown here is derived from an EMBL/GenBank/DDBJ whole genome shotgun (WGS) entry which is preliminary data.</text>
</comment>
<evidence type="ECO:0000313" key="1">
    <source>
        <dbReference type="EMBL" id="TDT15061.1"/>
    </source>
</evidence>
<dbReference type="AlphaFoldDB" id="A0A4R7HVQ4"/>
<sequence length="90" mass="9170">MIPMTTQELGQQPGGARLGAFASRCRSHAARRAPHAGSWRAAAVSPSHVATRVANPAADAAMGYVGTTGATGLGFGLIKRTARPLGTRST</sequence>
<evidence type="ECO:0000313" key="2">
    <source>
        <dbReference type="Proteomes" id="UP000294558"/>
    </source>
</evidence>
<name>A0A4R7HVQ4_9ACTN</name>